<dbReference type="RefSeq" id="WP_371841902.1">
    <property type="nucleotide sequence ID" value="NZ_JBGMEK010000219.1"/>
</dbReference>
<proteinExistence type="predicted"/>
<accession>A0ABV4P7I2</accession>
<dbReference type="EMBL" id="JBGMEK010000219">
    <property type="protein sequence ID" value="MFA0814056.1"/>
    <property type="molecule type" value="Genomic_DNA"/>
</dbReference>
<evidence type="ECO:0000313" key="2">
    <source>
        <dbReference type="EMBL" id="MFA0814056.1"/>
    </source>
</evidence>
<dbReference type="Proteomes" id="UP001569428">
    <property type="component" value="Unassembled WGS sequence"/>
</dbReference>
<gene>
    <name evidence="2" type="ORF">ACCI49_24630</name>
</gene>
<reference evidence="2 3" key="1">
    <citation type="submission" date="2024-08" db="EMBL/GenBank/DDBJ databases">
        <authorList>
            <person name="Ishaq N."/>
        </authorList>
    </citation>
    <scope>NUCLEOTIDE SEQUENCE [LARGE SCALE GENOMIC DNA]</scope>
    <source>
        <strain evidence="2 3">DSM 18651</strain>
    </source>
</reference>
<keyword evidence="3" id="KW-1185">Reference proteome</keyword>
<protein>
    <submittedName>
        <fullName evidence="2">Response regulator receiver protein</fullName>
    </submittedName>
</protein>
<evidence type="ECO:0000313" key="3">
    <source>
        <dbReference type="Proteomes" id="UP001569428"/>
    </source>
</evidence>
<evidence type="ECO:0000256" key="1">
    <source>
        <dbReference type="SAM" id="SignalP"/>
    </source>
</evidence>
<feature type="signal peptide" evidence="1">
    <location>
        <begin position="1"/>
        <end position="19"/>
    </location>
</feature>
<comment type="caution">
    <text evidence="2">The sequence shown here is derived from an EMBL/GenBank/DDBJ whole genome shotgun (WGS) entry which is preliminary data.</text>
</comment>
<keyword evidence="1" id="KW-0732">Signal</keyword>
<sequence>MFRFKALVISALISLPVTAQEDSFSSIIKRVYPQSNGTLVLTFHDDPQSCTSPSTPNYYYVKVGENGVTQEGLNLMFSTALAAGAAQQKVSVYFDTSTNSCFINRLSVNY</sequence>
<organism evidence="2 3">
    <name type="scientific">Microbulbifer epialgicus</name>
    <dbReference type="NCBI Taxonomy" id="393907"/>
    <lineage>
        <taxon>Bacteria</taxon>
        <taxon>Pseudomonadati</taxon>
        <taxon>Pseudomonadota</taxon>
        <taxon>Gammaproteobacteria</taxon>
        <taxon>Cellvibrionales</taxon>
        <taxon>Microbulbiferaceae</taxon>
        <taxon>Microbulbifer</taxon>
    </lineage>
</organism>
<name>A0ABV4P7I2_9GAMM</name>
<feature type="chain" id="PRO_5047537697" evidence="1">
    <location>
        <begin position="20"/>
        <end position="110"/>
    </location>
</feature>